<proteinExistence type="predicted"/>
<gene>
    <name evidence="1" type="ORF">S12H4_37850</name>
</gene>
<dbReference type="Gene3D" id="3.90.550.10">
    <property type="entry name" value="Spore Coat Polysaccharide Biosynthesis Protein SpsA, Chain A"/>
    <property type="match status" value="1"/>
</dbReference>
<dbReference type="InterPro" id="IPR029044">
    <property type="entry name" value="Nucleotide-diphossugar_trans"/>
</dbReference>
<protein>
    <recommendedName>
        <fullName evidence="2">Glycosyltransferase 2-like domain-containing protein</fullName>
    </recommendedName>
</protein>
<name>X1TB22_9ZZZZ</name>
<dbReference type="SUPFAM" id="SSF53448">
    <property type="entry name" value="Nucleotide-diphospho-sugar transferases"/>
    <property type="match status" value="1"/>
</dbReference>
<dbReference type="CDD" id="cd00761">
    <property type="entry name" value="Glyco_tranf_GTA_type"/>
    <property type="match status" value="1"/>
</dbReference>
<evidence type="ECO:0008006" key="2">
    <source>
        <dbReference type="Google" id="ProtNLM"/>
    </source>
</evidence>
<organism evidence="1">
    <name type="scientific">marine sediment metagenome</name>
    <dbReference type="NCBI Taxonomy" id="412755"/>
    <lineage>
        <taxon>unclassified sequences</taxon>
        <taxon>metagenomes</taxon>
        <taxon>ecological metagenomes</taxon>
    </lineage>
</organism>
<comment type="caution">
    <text evidence="1">The sequence shown here is derived from an EMBL/GenBank/DDBJ whole genome shotgun (WGS) entry which is preliminary data.</text>
</comment>
<accession>X1TB22</accession>
<evidence type="ECO:0000313" key="1">
    <source>
        <dbReference type="EMBL" id="GAI88566.1"/>
    </source>
</evidence>
<dbReference type="EMBL" id="BARW01022730">
    <property type="protein sequence ID" value="GAI88566.1"/>
    <property type="molecule type" value="Genomic_DNA"/>
</dbReference>
<dbReference type="AlphaFoldDB" id="X1TB22"/>
<reference evidence="1" key="1">
    <citation type="journal article" date="2014" name="Front. Microbiol.">
        <title>High frequency of phylogenetically diverse reductive dehalogenase-homologous genes in deep subseafloor sedimentary metagenomes.</title>
        <authorList>
            <person name="Kawai M."/>
            <person name="Futagami T."/>
            <person name="Toyoda A."/>
            <person name="Takaki Y."/>
            <person name="Nishi S."/>
            <person name="Hori S."/>
            <person name="Arai W."/>
            <person name="Tsubouchi T."/>
            <person name="Morono Y."/>
            <person name="Uchiyama I."/>
            <person name="Ito T."/>
            <person name="Fujiyama A."/>
            <person name="Inagaki F."/>
            <person name="Takami H."/>
        </authorList>
    </citation>
    <scope>NUCLEOTIDE SEQUENCE</scope>
    <source>
        <strain evidence="1">Expedition CK06-06</strain>
    </source>
</reference>
<sequence>MKQVYDGYAHNDPRVKIDYTDVANKDRWTKTWVAVVTNKALFQLCEGEPYVTWTADDVCVHPKKLEILVKFLENHPNESMVAGQLQMYDRKGKVLNTLGGKTYKSASCMLDWVQPMMRRMLIDKVGRLQEYPFTVLLDARYWTSIARLGVHACGIPLVLDKMPSYTKQTCKIPAKRAKGLAWRDHGVMP</sequence>